<dbReference type="FunFam" id="3.40.50.720:FF:000084">
    <property type="entry name" value="Short-chain dehydrogenase reductase"/>
    <property type="match status" value="1"/>
</dbReference>
<dbReference type="PROSITE" id="PS00061">
    <property type="entry name" value="ADH_SHORT"/>
    <property type="match status" value="1"/>
</dbReference>
<dbReference type="InterPro" id="IPR002347">
    <property type="entry name" value="SDR_fam"/>
</dbReference>
<accession>A0A1H8QPS7</accession>
<dbReference type="Gene3D" id="3.40.50.720">
    <property type="entry name" value="NAD(P)-binding Rossmann-like Domain"/>
    <property type="match status" value="1"/>
</dbReference>
<keyword evidence="4" id="KW-1185">Reference proteome</keyword>
<dbReference type="EMBL" id="FODO01000012">
    <property type="protein sequence ID" value="SEO55823.1"/>
    <property type="molecule type" value="Genomic_DNA"/>
</dbReference>
<proteinExistence type="inferred from homology"/>
<reference evidence="4" key="1">
    <citation type="submission" date="2016-10" db="EMBL/GenBank/DDBJ databases">
        <authorList>
            <person name="Varghese N."/>
            <person name="Submissions S."/>
        </authorList>
    </citation>
    <scope>NUCLEOTIDE SEQUENCE [LARGE SCALE GENOMIC DNA]</scope>
    <source>
        <strain evidence="4">Nm76</strain>
    </source>
</reference>
<dbReference type="Proteomes" id="UP000198814">
    <property type="component" value="Unassembled WGS sequence"/>
</dbReference>
<dbReference type="PRINTS" id="PR00080">
    <property type="entry name" value="SDRFAMILY"/>
</dbReference>
<dbReference type="PRINTS" id="PR00081">
    <property type="entry name" value="GDHRDH"/>
</dbReference>
<gene>
    <name evidence="3" type="ORF">SAMN05216333_11250</name>
</gene>
<keyword evidence="2" id="KW-0560">Oxidoreductase</keyword>
<organism evidence="3 4">
    <name type="scientific">Nitrosomonas oligotropha</name>
    <dbReference type="NCBI Taxonomy" id="42354"/>
    <lineage>
        <taxon>Bacteria</taxon>
        <taxon>Pseudomonadati</taxon>
        <taxon>Pseudomonadota</taxon>
        <taxon>Betaproteobacteria</taxon>
        <taxon>Nitrosomonadales</taxon>
        <taxon>Nitrosomonadaceae</taxon>
        <taxon>Nitrosomonas</taxon>
    </lineage>
</organism>
<evidence type="ECO:0000256" key="1">
    <source>
        <dbReference type="ARBA" id="ARBA00006484"/>
    </source>
</evidence>
<evidence type="ECO:0000313" key="4">
    <source>
        <dbReference type="Proteomes" id="UP000198814"/>
    </source>
</evidence>
<dbReference type="GO" id="GO:0016491">
    <property type="term" value="F:oxidoreductase activity"/>
    <property type="evidence" value="ECO:0007669"/>
    <property type="project" value="UniProtKB-KW"/>
</dbReference>
<dbReference type="InterPro" id="IPR036291">
    <property type="entry name" value="NAD(P)-bd_dom_sf"/>
</dbReference>
<sequence length="246" mass="26835">MQGNVILVTGGAKRVGAAICRRLHAQGARLVVHYRASFDEAKALHDELNQKRADSVALVQADLLDTELLPELVEKAASRFGQLDVLINNASSFFPTLLPQCTLDDWRDLVGSNLQAPLFLAQAAAPYLKERHGCIVNIVDIHTERPLKNYVIYNAAKGGLLSLTKSLAVEMAPEVRVNGVSPGPILWPEDGEWTDEAERNQIIASTLLKRCGEPDDIAKTVQFLIADAPYITGQIIAVDGGRSIYL</sequence>
<dbReference type="CDD" id="cd05357">
    <property type="entry name" value="PR_SDR_c"/>
    <property type="match status" value="1"/>
</dbReference>
<dbReference type="PANTHER" id="PTHR43639:SF1">
    <property type="entry name" value="SHORT-CHAIN DEHYDROGENASE_REDUCTASE FAMILY PROTEIN"/>
    <property type="match status" value="1"/>
</dbReference>
<dbReference type="OrthoDB" id="9793499at2"/>
<evidence type="ECO:0000256" key="2">
    <source>
        <dbReference type="ARBA" id="ARBA00023002"/>
    </source>
</evidence>
<dbReference type="NCBIfam" id="NF006598">
    <property type="entry name" value="PRK09135.1"/>
    <property type="match status" value="1"/>
</dbReference>
<name>A0A1H8QPS7_9PROT</name>
<dbReference type="AlphaFoldDB" id="A0A1H8QPS7"/>
<evidence type="ECO:0000313" key="3">
    <source>
        <dbReference type="EMBL" id="SEO55823.1"/>
    </source>
</evidence>
<dbReference type="Pfam" id="PF13561">
    <property type="entry name" value="adh_short_C2"/>
    <property type="match status" value="1"/>
</dbReference>
<dbReference type="PANTHER" id="PTHR43639">
    <property type="entry name" value="OXIDOREDUCTASE, SHORT-CHAIN DEHYDROGENASE/REDUCTASE FAMILY (AFU_ORTHOLOGUE AFUA_5G02870)"/>
    <property type="match status" value="1"/>
</dbReference>
<comment type="similarity">
    <text evidence="1">Belongs to the short-chain dehydrogenases/reductases (SDR) family.</text>
</comment>
<protein>
    <submittedName>
        <fullName evidence="3">Pteridine reductase</fullName>
    </submittedName>
</protein>
<dbReference type="SUPFAM" id="SSF51735">
    <property type="entry name" value="NAD(P)-binding Rossmann-fold domains"/>
    <property type="match status" value="1"/>
</dbReference>
<dbReference type="InterPro" id="IPR020904">
    <property type="entry name" value="Sc_DH/Rdtase_CS"/>
</dbReference>
<dbReference type="RefSeq" id="WP_090319008.1">
    <property type="nucleotide sequence ID" value="NZ_FNOE01000012.1"/>
</dbReference>
<dbReference type="STRING" id="42354.SAMN05216333_11250"/>